<proteinExistence type="predicted"/>
<dbReference type="Proteomes" id="UP000324222">
    <property type="component" value="Unassembled WGS sequence"/>
</dbReference>
<gene>
    <name evidence="1" type="ORF">E2C01_064012</name>
</gene>
<accession>A0A5B7HAM8</accession>
<organism evidence="1 2">
    <name type="scientific">Portunus trituberculatus</name>
    <name type="common">Swimming crab</name>
    <name type="synonym">Neptunus trituberculatus</name>
    <dbReference type="NCBI Taxonomy" id="210409"/>
    <lineage>
        <taxon>Eukaryota</taxon>
        <taxon>Metazoa</taxon>
        <taxon>Ecdysozoa</taxon>
        <taxon>Arthropoda</taxon>
        <taxon>Crustacea</taxon>
        <taxon>Multicrustacea</taxon>
        <taxon>Malacostraca</taxon>
        <taxon>Eumalacostraca</taxon>
        <taxon>Eucarida</taxon>
        <taxon>Decapoda</taxon>
        <taxon>Pleocyemata</taxon>
        <taxon>Brachyura</taxon>
        <taxon>Eubrachyura</taxon>
        <taxon>Portunoidea</taxon>
        <taxon>Portunidae</taxon>
        <taxon>Portuninae</taxon>
        <taxon>Portunus</taxon>
    </lineage>
</organism>
<comment type="caution">
    <text evidence="1">The sequence shown here is derived from an EMBL/GenBank/DDBJ whole genome shotgun (WGS) entry which is preliminary data.</text>
</comment>
<sequence length="108" mass="11437">MCPGHGPNYNLIVRASPLASCEAASHQGPWSHVWAVLQQPVAAFQMLLLCPLTSTGREGELRRRLVLGSSKAFTLRPLTAAAASAASTTASNHASWCQHLLCGNSEAK</sequence>
<evidence type="ECO:0000313" key="2">
    <source>
        <dbReference type="Proteomes" id="UP000324222"/>
    </source>
</evidence>
<reference evidence="1 2" key="1">
    <citation type="submission" date="2019-05" db="EMBL/GenBank/DDBJ databases">
        <title>Another draft genome of Portunus trituberculatus and its Hox gene families provides insights of decapod evolution.</title>
        <authorList>
            <person name="Jeong J.-H."/>
            <person name="Song I."/>
            <person name="Kim S."/>
            <person name="Choi T."/>
            <person name="Kim D."/>
            <person name="Ryu S."/>
            <person name="Kim W."/>
        </authorList>
    </citation>
    <scope>NUCLEOTIDE SEQUENCE [LARGE SCALE GENOMIC DNA]</scope>
    <source>
        <tissue evidence="1">Muscle</tissue>
    </source>
</reference>
<protein>
    <submittedName>
        <fullName evidence="1">Uncharacterized protein</fullName>
    </submittedName>
</protein>
<dbReference type="EMBL" id="VSRR010029989">
    <property type="protein sequence ID" value="MPC69781.1"/>
    <property type="molecule type" value="Genomic_DNA"/>
</dbReference>
<dbReference type="AlphaFoldDB" id="A0A5B7HAM8"/>
<keyword evidence="2" id="KW-1185">Reference proteome</keyword>
<evidence type="ECO:0000313" key="1">
    <source>
        <dbReference type="EMBL" id="MPC69781.1"/>
    </source>
</evidence>
<name>A0A5B7HAM8_PORTR</name>